<accession>A0A6J4JHM5</accession>
<proteinExistence type="predicted"/>
<protein>
    <submittedName>
        <fullName evidence="1">Uncharacterized protein</fullName>
    </submittedName>
</protein>
<dbReference type="EMBL" id="CADCTL010000270">
    <property type="protein sequence ID" value="CAA9280159.1"/>
    <property type="molecule type" value="Genomic_DNA"/>
</dbReference>
<evidence type="ECO:0000313" key="1">
    <source>
        <dbReference type="EMBL" id="CAA9280159.1"/>
    </source>
</evidence>
<gene>
    <name evidence="1" type="ORF">AVDCRST_MAG04-3666</name>
</gene>
<organism evidence="1">
    <name type="scientific">uncultured Acetobacteraceae bacterium</name>
    <dbReference type="NCBI Taxonomy" id="169975"/>
    <lineage>
        <taxon>Bacteria</taxon>
        <taxon>Pseudomonadati</taxon>
        <taxon>Pseudomonadota</taxon>
        <taxon>Alphaproteobacteria</taxon>
        <taxon>Acetobacterales</taxon>
        <taxon>Acetobacteraceae</taxon>
        <taxon>environmental samples</taxon>
    </lineage>
</organism>
<dbReference type="AlphaFoldDB" id="A0A6J4JHM5"/>
<reference evidence="1" key="1">
    <citation type="submission" date="2020-02" db="EMBL/GenBank/DDBJ databases">
        <authorList>
            <person name="Meier V. D."/>
        </authorList>
    </citation>
    <scope>NUCLEOTIDE SEQUENCE</scope>
    <source>
        <strain evidence="1">AVDCRST_MAG04</strain>
    </source>
</reference>
<name>A0A6J4JHM5_9PROT</name>
<sequence length="49" mass="5168">MAGVGGPLPNKLLRVGWPTYERLCDAIREAEDRALSTSARTLARVGAGA</sequence>